<organism evidence="2">
    <name type="scientific">Streptomyces sp. CMC78</name>
    <dbReference type="NCBI Taxonomy" id="3231512"/>
    <lineage>
        <taxon>Bacteria</taxon>
        <taxon>Bacillati</taxon>
        <taxon>Actinomycetota</taxon>
        <taxon>Actinomycetes</taxon>
        <taxon>Kitasatosporales</taxon>
        <taxon>Streptomycetaceae</taxon>
        <taxon>Streptomyces</taxon>
    </lineage>
</organism>
<dbReference type="SUPFAM" id="SSF52980">
    <property type="entry name" value="Restriction endonuclease-like"/>
    <property type="match status" value="1"/>
</dbReference>
<reference evidence="2" key="1">
    <citation type="submission" date="2024-07" db="EMBL/GenBank/DDBJ databases">
        <title>Complete genome sequences of cellulolytic bacteria, Kitasatospora sp. CMC57 and Streptomyces sp. CMC78, isolated from Japanese agricultural soil.</title>
        <authorList>
            <person name="Hashimoto T."/>
            <person name="Ito M."/>
            <person name="Iwamoto M."/>
            <person name="Fukahori D."/>
            <person name="Shoda T."/>
            <person name="Sakoda M."/>
            <person name="Morohoshi T."/>
            <person name="Mitsuboshi M."/>
            <person name="Nishizawa T."/>
        </authorList>
    </citation>
    <scope>NUCLEOTIDE SEQUENCE</scope>
    <source>
        <strain evidence="2">CMC78</strain>
    </source>
</reference>
<dbReference type="AlphaFoldDB" id="A0AB33KKV0"/>
<dbReference type="InterPro" id="IPR008538">
    <property type="entry name" value="Uma2"/>
</dbReference>
<dbReference type="InterPro" id="IPR011335">
    <property type="entry name" value="Restrct_endonuc-II-like"/>
</dbReference>
<name>A0AB33KKV0_9ACTN</name>
<dbReference type="RefSeq" id="WP_408053851.1">
    <property type="nucleotide sequence ID" value="NZ_AP035884.1"/>
</dbReference>
<dbReference type="Gene3D" id="3.90.1570.10">
    <property type="entry name" value="tt1808, chain A"/>
    <property type="match status" value="1"/>
</dbReference>
<dbReference type="EMBL" id="AP035884">
    <property type="protein sequence ID" value="BFP53385.1"/>
    <property type="molecule type" value="Genomic_DNA"/>
</dbReference>
<protein>
    <submittedName>
        <fullName evidence="2">Uma2 family endonuclease</fullName>
    </submittedName>
</protein>
<evidence type="ECO:0000313" key="2">
    <source>
        <dbReference type="EMBL" id="BFP53385.1"/>
    </source>
</evidence>
<dbReference type="PANTHER" id="PTHR35400">
    <property type="entry name" value="SLR1083 PROTEIN"/>
    <property type="match status" value="1"/>
</dbReference>
<dbReference type="InterPro" id="IPR012296">
    <property type="entry name" value="Nuclease_put_TT1808"/>
</dbReference>
<accession>A0AB33KKV0</accession>
<dbReference type="GO" id="GO:0004519">
    <property type="term" value="F:endonuclease activity"/>
    <property type="evidence" value="ECO:0007669"/>
    <property type="project" value="UniProtKB-KW"/>
</dbReference>
<keyword evidence="2" id="KW-0540">Nuclease</keyword>
<dbReference type="KEGG" id="stcm:SCMC78_31920"/>
<feature type="domain" description="Putative restriction endonuclease" evidence="1">
    <location>
        <begin position="14"/>
        <end position="184"/>
    </location>
</feature>
<keyword evidence="2" id="KW-0255">Endonuclease</keyword>
<gene>
    <name evidence="2" type="ORF">SCMC78_31920</name>
</gene>
<keyword evidence="2" id="KW-0378">Hydrolase</keyword>
<dbReference type="CDD" id="cd06260">
    <property type="entry name" value="DUF820-like"/>
    <property type="match status" value="1"/>
</dbReference>
<dbReference type="PANTHER" id="PTHR35400:SF3">
    <property type="entry name" value="SLL1072 PROTEIN"/>
    <property type="match status" value="1"/>
</dbReference>
<dbReference type="Pfam" id="PF05685">
    <property type="entry name" value="Uma2"/>
    <property type="match status" value="1"/>
</dbReference>
<proteinExistence type="predicted"/>
<sequence length="192" mass="21199">MTPRTTAQPQMSTEEFEELARRAPELVRLEFIQGQVRVKPVPDGNHGAIVMWLLRQCMQRRPELSLFPDQGLAIEAYRKGRARPDGVLAPDEHFAGAGEWAAPNGVLMTVEVTSRDADTNRPDRVEKPDGYAAAGIPVYLLVDREACSVTVFTEPEKGTYRSATTRPFGAVVELAEPVGFALDTEKLKEYAG</sequence>
<evidence type="ECO:0000259" key="1">
    <source>
        <dbReference type="Pfam" id="PF05685"/>
    </source>
</evidence>